<dbReference type="InterPro" id="IPR010559">
    <property type="entry name" value="Sig_transdc_His_kin_internal"/>
</dbReference>
<proteinExistence type="predicted"/>
<keyword evidence="1" id="KW-0812">Transmembrane</keyword>
<protein>
    <submittedName>
        <fullName evidence="3">Histidine kinase</fullName>
    </submittedName>
</protein>
<accession>A0ABS5D4K6</accession>
<dbReference type="EMBL" id="JAGPXB010000008">
    <property type="protein sequence ID" value="MBQ0908967.1"/>
    <property type="molecule type" value="Genomic_DNA"/>
</dbReference>
<keyword evidence="1" id="KW-0472">Membrane</keyword>
<keyword evidence="3" id="KW-0808">Transferase</keyword>
<dbReference type="Gene3D" id="2.60.40.10">
    <property type="entry name" value="Immunoglobulins"/>
    <property type="match status" value="1"/>
</dbReference>
<dbReference type="PANTHER" id="PTHR34220:SF7">
    <property type="entry name" value="SENSOR HISTIDINE KINASE YPDA"/>
    <property type="match status" value="1"/>
</dbReference>
<dbReference type="SUPFAM" id="SSF50998">
    <property type="entry name" value="Quinoprotein alcohol dehydrogenase-like"/>
    <property type="match status" value="1"/>
</dbReference>
<dbReference type="InterPro" id="IPR050640">
    <property type="entry name" value="Bact_2-comp_sensor_kinase"/>
</dbReference>
<sequence length="993" mass="113287">MHLLTKVLLFLLCFYGFYCSAQYKPSINYTTSNGLPNNAVRALFLDKNEELWIGTENGISKLENGAFSNLILPKIINNNSCWDIAQDRNGNLWFASYGGGVYKYDGLQFTVFDKQKGLPSLRARKVLPHNDKIYVGTELGIAIIDTKTNAIVVPKGIVPHFGVFIVTDFVVYKNEVYFSTSNEGIFKIVTNKKKPEIVAVHQFNYTYSLGLFEGTLLSANKGFLQSFPMEKLIQHRQTSKSLGQSTFWDFAADSDHNLYAAAWGVFDNSGGLYAIANNQTKNISELYGIDSKNLLNVVHARKKNILFVGSKDKGIYEIQLDKTINYNPFENKSIVDFTSMGAKKVILHQDGVSFLEKDNNIATSVSLNDFKNAELAFIQNSKQKLPSHADGYYELNYKIPTNQIEFYEIIKHQKSFWISSNIGVFEMSFNGELINYVPIHSYKIGFTYDQQFIETIPYAGVRVYDDLTGLKAKHFSEFNTNTPLDVVGILNSNDKTYFISVFQGLFVYENKTFKSLLKKGIWNESKLKFITQNKQGNLIIASEFGAIYVIDNTKSFKILKTIPKNQLIGTTITFLESFQDYIFIGTEKGINCYHKGVMQLFDKEQGLKDAAITSSYIFENQLWLGTKKGFFTIDLNKITATKNSVTDIKISSIAINSVPIAPKNYRWFSYQSNQLITDYEHNTIALDFVPKGHSFPNKLKFRYRLKKTNRWSPYTEKPFVYLSYLPNDTYNLEIEVLDLHAGKTTRFSVLKIIIQPPFWKTGLFYSVIGILVILGAALLIFRIKKRAQQKAATENQLAKAKLEALLSQMNPHFTFNALYTIQQFVFNNDKLNSTIYISEVASLMRQTLDNSTYQTITIADEIKYLETYIAIENKRFDNRIQFTIEVDESIDKHQIEIPTMLLQPFVENIFKHAFDEESPHPSFTIDFTITVDQLLQIQISDNGKGNTKNINTHDSKGISIAKKRLQIMQPNNINPIQITFSETGTTVIIRLIM</sequence>
<feature type="transmembrane region" description="Helical" evidence="1">
    <location>
        <begin position="762"/>
        <end position="781"/>
    </location>
</feature>
<reference evidence="3 4" key="1">
    <citation type="submission" date="2021-04" db="EMBL/GenBank/DDBJ databases">
        <title>Description of novel Flavobacterium sp. F-328.</title>
        <authorList>
            <person name="Saticioglu I.B."/>
        </authorList>
    </citation>
    <scope>NUCLEOTIDE SEQUENCE [LARGE SCALE GENOMIC DNA]</scope>
    <source>
        <strain evidence="3 4">F-328</strain>
    </source>
</reference>
<dbReference type="Pfam" id="PF06580">
    <property type="entry name" value="His_kinase"/>
    <property type="match status" value="1"/>
</dbReference>
<keyword evidence="3" id="KW-0418">Kinase</keyword>
<keyword evidence="4" id="KW-1185">Reference proteome</keyword>
<dbReference type="InterPro" id="IPR015943">
    <property type="entry name" value="WD40/YVTN_repeat-like_dom_sf"/>
</dbReference>
<comment type="caution">
    <text evidence="3">The sequence shown here is derived from an EMBL/GenBank/DDBJ whole genome shotgun (WGS) entry which is preliminary data.</text>
</comment>
<evidence type="ECO:0000259" key="2">
    <source>
        <dbReference type="Pfam" id="PF06580"/>
    </source>
</evidence>
<dbReference type="Pfam" id="PF07494">
    <property type="entry name" value="Reg_prop"/>
    <property type="match status" value="2"/>
</dbReference>
<dbReference type="RefSeq" id="WP_210790072.1">
    <property type="nucleotide sequence ID" value="NZ_JAGPXB010000008.1"/>
</dbReference>
<organism evidence="3 4">
    <name type="scientific">Flavobacterium erciyesense</name>
    <dbReference type="NCBI Taxonomy" id="2825842"/>
    <lineage>
        <taxon>Bacteria</taxon>
        <taxon>Pseudomonadati</taxon>
        <taxon>Bacteroidota</taxon>
        <taxon>Flavobacteriia</taxon>
        <taxon>Flavobacteriales</taxon>
        <taxon>Flavobacteriaceae</taxon>
        <taxon>Flavobacterium</taxon>
    </lineage>
</organism>
<evidence type="ECO:0000313" key="3">
    <source>
        <dbReference type="EMBL" id="MBQ0908967.1"/>
    </source>
</evidence>
<dbReference type="Gene3D" id="2.130.10.10">
    <property type="entry name" value="YVTN repeat-like/Quinoprotein amine dehydrogenase"/>
    <property type="match status" value="4"/>
</dbReference>
<dbReference type="Gene3D" id="3.30.565.10">
    <property type="entry name" value="Histidine kinase-like ATPase, C-terminal domain"/>
    <property type="match status" value="1"/>
</dbReference>
<feature type="domain" description="Signal transduction histidine kinase internal region" evidence="2">
    <location>
        <begin position="800"/>
        <end position="880"/>
    </location>
</feature>
<gene>
    <name evidence="3" type="ORF">KBJ98_09665</name>
</gene>
<dbReference type="InterPro" id="IPR011110">
    <property type="entry name" value="Reg_prop"/>
</dbReference>
<name>A0ABS5D4K6_9FLAO</name>
<dbReference type="InterPro" id="IPR013783">
    <property type="entry name" value="Ig-like_fold"/>
</dbReference>
<dbReference type="SUPFAM" id="SSF55874">
    <property type="entry name" value="ATPase domain of HSP90 chaperone/DNA topoisomerase II/histidine kinase"/>
    <property type="match status" value="1"/>
</dbReference>
<evidence type="ECO:0000313" key="4">
    <source>
        <dbReference type="Proteomes" id="UP000679008"/>
    </source>
</evidence>
<keyword evidence="1" id="KW-1133">Transmembrane helix</keyword>
<dbReference type="PANTHER" id="PTHR34220">
    <property type="entry name" value="SENSOR HISTIDINE KINASE YPDA"/>
    <property type="match status" value="1"/>
</dbReference>
<dbReference type="InterPro" id="IPR036890">
    <property type="entry name" value="HATPase_C_sf"/>
</dbReference>
<evidence type="ECO:0000256" key="1">
    <source>
        <dbReference type="SAM" id="Phobius"/>
    </source>
</evidence>
<dbReference type="InterPro" id="IPR011047">
    <property type="entry name" value="Quinoprotein_ADH-like_sf"/>
</dbReference>
<dbReference type="Proteomes" id="UP000679008">
    <property type="component" value="Unassembled WGS sequence"/>
</dbReference>
<dbReference type="GO" id="GO:0016301">
    <property type="term" value="F:kinase activity"/>
    <property type="evidence" value="ECO:0007669"/>
    <property type="project" value="UniProtKB-KW"/>
</dbReference>